<evidence type="ECO:0000256" key="7">
    <source>
        <dbReference type="RuleBase" id="RU369030"/>
    </source>
</evidence>
<evidence type="ECO:0000256" key="4">
    <source>
        <dbReference type="ARBA" id="ARBA00022832"/>
    </source>
</evidence>
<sequence length="696" mass="76396">MPSFKKYNLDKQSVEVPGTRKPGASGKFDSHYRHAAYGDALVANIREAPHIETLYDMWQNSVTKYGGNDFLGHRPFNTVAQTYGGYTWETYRQINQRVNAFGSGIMHLNEVILGNRQLNRWSLGIWSHGRPEWFITEMSCNCYNLVSVALYDTLGPDAVEYIVNHAEIEIVVASANHIASLLENAEKLPKLKAIVSMDALHDTVPVPGATSAAQVLRAWGAQKGIKVYDFNEIESLGAEFPRKHLPPTADEVASICYTSGTTGQPKGAMLTHRNFVATVGTNREGMLLTEDDVLISFLPLAHIMGRVIDTCSMYSGGKIGYFRGDILLLLEDVAELRPTFFPAVPRLLNRIYAKLVASTIEAPGLVGALARRGVAAKMANLAAGKGVNHALWDRLLFNKVKMALGGRVQVILTGSAPIAKEVLSFLRIAFGCVVLEGYGSTEGMATATITMADEYIPGHIGCPRAGCELKLVDVPAMNYRSTDQPFPRGEIWIRGDTVFKGYFKDEKNTSETIDAEGWLATGDIGFVDKRGCFTIIDRKKNIFKLAQGEYIAPEKIENILGARCNLVQQIYVHGDSLESTLVGVLIPEPETFLPFANAITGASVTAGDLEGLNKLCQDPKVKNAVLKELEKAGKAGAMRGFEFVKRVHLTTDAFSVDNGMMTPTFKVRRPQVAEHFREQITAMYEEIHASTPAAKL</sequence>
<comment type="similarity">
    <text evidence="1 7">Belongs to the ATP-dependent AMP-binding enzyme family.</text>
</comment>
<accession>A0A9P6J8M1</accession>
<evidence type="ECO:0000256" key="6">
    <source>
        <dbReference type="ARBA" id="ARBA00026121"/>
    </source>
</evidence>
<dbReference type="InterPro" id="IPR042099">
    <property type="entry name" value="ANL_N_sf"/>
</dbReference>
<dbReference type="InterPro" id="IPR000873">
    <property type="entry name" value="AMP-dep_synth/lig_dom"/>
</dbReference>
<evidence type="ECO:0000313" key="9">
    <source>
        <dbReference type="EMBL" id="KAF9963123.1"/>
    </source>
</evidence>
<name>A0A9P6J8M1_MORAP</name>
<dbReference type="SUPFAM" id="SSF56801">
    <property type="entry name" value="Acetyl-CoA synthetase-like"/>
    <property type="match status" value="1"/>
</dbReference>
<dbReference type="Pfam" id="PF00501">
    <property type="entry name" value="AMP-binding"/>
    <property type="match status" value="1"/>
</dbReference>
<organism evidence="9 10">
    <name type="scientific">Mortierella alpina</name>
    <name type="common">Oleaginous fungus</name>
    <name type="synonym">Mortierella renispora</name>
    <dbReference type="NCBI Taxonomy" id="64518"/>
    <lineage>
        <taxon>Eukaryota</taxon>
        <taxon>Fungi</taxon>
        <taxon>Fungi incertae sedis</taxon>
        <taxon>Mucoromycota</taxon>
        <taxon>Mortierellomycotina</taxon>
        <taxon>Mortierellomycetes</taxon>
        <taxon>Mortierellales</taxon>
        <taxon>Mortierellaceae</taxon>
        <taxon>Mortierella</taxon>
    </lineage>
</organism>
<keyword evidence="5 7" id="KW-0067">ATP-binding</keyword>
<keyword evidence="10" id="KW-1185">Reference proteome</keyword>
<evidence type="ECO:0000256" key="3">
    <source>
        <dbReference type="ARBA" id="ARBA00022741"/>
    </source>
</evidence>
<dbReference type="GO" id="GO:0004467">
    <property type="term" value="F:long-chain fatty acid-CoA ligase activity"/>
    <property type="evidence" value="ECO:0007669"/>
    <property type="project" value="UniProtKB-EC"/>
</dbReference>
<reference evidence="9" key="1">
    <citation type="journal article" date="2020" name="Fungal Divers.">
        <title>Resolving the Mortierellaceae phylogeny through synthesis of multi-gene phylogenetics and phylogenomics.</title>
        <authorList>
            <person name="Vandepol N."/>
            <person name="Liber J."/>
            <person name="Desiro A."/>
            <person name="Na H."/>
            <person name="Kennedy M."/>
            <person name="Barry K."/>
            <person name="Grigoriev I.V."/>
            <person name="Miller A.N."/>
            <person name="O'Donnell K."/>
            <person name="Stajich J.E."/>
            <person name="Bonito G."/>
        </authorList>
    </citation>
    <scope>NUCLEOTIDE SEQUENCE</scope>
    <source>
        <strain evidence="9">CK1249</strain>
    </source>
</reference>
<proteinExistence type="inferred from homology"/>
<dbReference type="AlphaFoldDB" id="A0A9P6J8M1"/>
<dbReference type="Proteomes" id="UP000738359">
    <property type="component" value="Unassembled WGS sequence"/>
</dbReference>
<dbReference type="EC" id="6.2.1.3" evidence="6 7"/>
<dbReference type="PROSITE" id="PS00455">
    <property type="entry name" value="AMP_BINDING"/>
    <property type="match status" value="1"/>
</dbReference>
<dbReference type="PANTHER" id="PTHR43272">
    <property type="entry name" value="LONG-CHAIN-FATTY-ACID--COA LIGASE"/>
    <property type="match status" value="1"/>
</dbReference>
<evidence type="ECO:0000259" key="8">
    <source>
        <dbReference type="Pfam" id="PF00501"/>
    </source>
</evidence>
<evidence type="ECO:0000256" key="1">
    <source>
        <dbReference type="ARBA" id="ARBA00006432"/>
    </source>
</evidence>
<keyword evidence="7" id="KW-0443">Lipid metabolism</keyword>
<comment type="function">
    <text evidence="7">Catalyzes the conversion of long-chain fatty acids to their active form acyl-CoAs for both synthesis of cellular lipids, and degradation via beta-oxidation.</text>
</comment>
<dbReference type="EMBL" id="JAAAHY010000494">
    <property type="protein sequence ID" value="KAF9963123.1"/>
    <property type="molecule type" value="Genomic_DNA"/>
</dbReference>
<dbReference type="GO" id="GO:0005524">
    <property type="term" value="F:ATP binding"/>
    <property type="evidence" value="ECO:0007669"/>
    <property type="project" value="UniProtKB-KW"/>
</dbReference>
<comment type="catalytic activity">
    <reaction evidence="7">
        <text>a long-chain fatty acid + ATP + CoA = a long-chain fatty acyl-CoA + AMP + diphosphate</text>
        <dbReference type="Rhea" id="RHEA:15421"/>
        <dbReference type="ChEBI" id="CHEBI:30616"/>
        <dbReference type="ChEBI" id="CHEBI:33019"/>
        <dbReference type="ChEBI" id="CHEBI:57287"/>
        <dbReference type="ChEBI" id="CHEBI:57560"/>
        <dbReference type="ChEBI" id="CHEBI:83139"/>
        <dbReference type="ChEBI" id="CHEBI:456215"/>
        <dbReference type="EC" id="6.2.1.3"/>
    </reaction>
</comment>
<dbReference type="OrthoDB" id="1700726at2759"/>
<feature type="domain" description="AMP-dependent synthetase/ligase" evidence="8">
    <location>
        <begin position="75"/>
        <end position="503"/>
    </location>
</feature>
<dbReference type="Gene3D" id="3.40.50.12780">
    <property type="entry name" value="N-terminal domain of ligase-like"/>
    <property type="match status" value="1"/>
</dbReference>
<dbReference type="InterPro" id="IPR020845">
    <property type="entry name" value="AMP-binding_CS"/>
</dbReference>
<keyword evidence="3 7" id="KW-0547">Nucleotide-binding</keyword>
<evidence type="ECO:0000313" key="10">
    <source>
        <dbReference type="Proteomes" id="UP000738359"/>
    </source>
</evidence>
<dbReference type="GO" id="GO:0016020">
    <property type="term" value="C:membrane"/>
    <property type="evidence" value="ECO:0007669"/>
    <property type="project" value="TreeGrafter"/>
</dbReference>
<evidence type="ECO:0000256" key="5">
    <source>
        <dbReference type="ARBA" id="ARBA00022840"/>
    </source>
</evidence>
<dbReference type="CDD" id="cd05927">
    <property type="entry name" value="LC-FACS_euk"/>
    <property type="match status" value="1"/>
</dbReference>
<gene>
    <name evidence="9" type="ORF">BGZ70_007614</name>
</gene>
<dbReference type="PANTHER" id="PTHR43272:SF33">
    <property type="entry name" value="AMP-BINDING DOMAIN-CONTAINING PROTEIN-RELATED"/>
    <property type="match status" value="1"/>
</dbReference>
<protein>
    <recommendedName>
        <fullName evidence="6 7">Long-chain-fatty-acid--CoA ligase</fullName>
        <ecNumber evidence="6 7">6.2.1.3</ecNumber>
    </recommendedName>
</protein>
<comment type="caution">
    <text evidence="9">The sequence shown here is derived from an EMBL/GenBank/DDBJ whole genome shotgun (WGS) entry which is preliminary data.</text>
</comment>
<evidence type="ECO:0000256" key="2">
    <source>
        <dbReference type="ARBA" id="ARBA00022598"/>
    </source>
</evidence>
<keyword evidence="4 7" id="KW-0276">Fatty acid metabolism</keyword>
<dbReference type="InterPro" id="IPR045311">
    <property type="entry name" value="LC-FACS_euk"/>
</dbReference>
<dbReference type="GO" id="GO:0005783">
    <property type="term" value="C:endoplasmic reticulum"/>
    <property type="evidence" value="ECO:0007669"/>
    <property type="project" value="TreeGrafter"/>
</dbReference>
<keyword evidence="2 7" id="KW-0436">Ligase</keyword>